<name>A0ABY3MKM9_AERVE</name>
<dbReference type="EMBL" id="NQMC01000034">
    <property type="protein sequence ID" value="TYD43884.1"/>
    <property type="molecule type" value="Genomic_DNA"/>
</dbReference>
<keyword evidence="2" id="KW-1185">Reference proteome</keyword>
<dbReference type="Proteomes" id="UP000323129">
    <property type="component" value="Unassembled WGS sequence"/>
</dbReference>
<evidence type="ECO:0000313" key="1">
    <source>
        <dbReference type="EMBL" id="TYD43884.1"/>
    </source>
</evidence>
<gene>
    <name evidence="1" type="ORF">CJF24_12805</name>
</gene>
<accession>A0ABY3MKM9</accession>
<proteinExistence type="predicted"/>
<reference evidence="1 2" key="1">
    <citation type="submission" date="2017-08" db="EMBL/GenBank/DDBJ databases">
        <title>Aeromonas veronii bv sobria strain NS22 whole genome sequencing.</title>
        <authorList>
            <person name="Katharios P."/>
            <person name="Ha V.Q."/>
            <person name="Smyrli M."/>
        </authorList>
    </citation>
    <scope>NUCLEOTIDE SEQUENCE [LARGE SCALE GENOMIC DNA]</scope>
    <source>
        <strain evidence="1 2">NS22</strain>
    </source>
</reference>
<organism evidence="1 2">
    <name type="scientific">Aeromonas veronii</name>
    <dbReference type="NCBI Taxonomy" id="654"/>
    <lineage>
        <taxon>Bacteria</taxon>
        <taxon>Pseudomonadati</taxon>
        <taxon>Pseudomonadota</taxon>
        <taxon>Gammaproteobacteria</taxon>
        <taxon>Aeromonadales</taxon>
        <taxon>Aeromonadaceae</taxon>
        <taxon>Aeromonas</taxon>
    </lineage>
</organism>
<evidence type="ECO:0000313" key="2">
    <source>
        <dbReference type="Proteomes" id="UP000323129"/>
    </source>
</evidence>
<comment type="caution">
    <text evidence="1">The sequence shown here is derived from an EMBL/GenBank/DDBJ whole genome shotgun (WGS) entry which is preliminary data.</text>
</comment>
<sequence length="338" mass="38084">MELFSTTLEKSKQHPIFQLISEPEYSAERQVLQSWAEGFVDRDGKFINEFQTTFESSMWELYLFAFLKEIGADIDLEHHAPDFTAKKVEDFCIEATIAAPAIGGEGAVGVNFGLPPVDFSEFNRRSTLRICNSLSSKISKYRKSYFKLEHVKNKPYVIALASFDRPHAHMAANRAIMTALFGVYFDEAATIALNSDELLQMPVDAVVKNENANVPVGYFNNDEYSDVSAIIYSSVATWGKIRALTNGPKIPASFTTLHPNPDSLMPTIKVAMSGTYKEHLLDGLQIYHNPYAKNPLSPEVFHHERLAQHIIHSDGEMEIISPDDFLLMRMVQSLRVRS</sequence>
<protein>
    <submittedName>
        <fullName evidence="1">Glycosaminoglycan attachment site</fullName>
    </submittedName>
</protein>